<dbReference type="EMBL" id="NBNE01012047">
    <property type="protein sequence ID" value="OWY96131.1"/>
    <property type="molecule type" value="Genomic_DNA"/>
</dbReference>
<evidence type="ECO:0000313" key="3">
    <source>
        <dbReference type="EMBL" id="OWY96131.1"/>
    </source>
</evidence>
<feature type="domain" description="Nuclear pore complex NUP2/50/61" evidence="2">
    <location>
        <begin position="8"/>
        <end position="79"/>
    </location>
</feature>
<evidence type="ECO:0000256" key="1">
    <source>
        <dbReference type="SAM" id="MobiDB-lite"/>
    </source>
</evidence>
<evidence type="ECO:0000259" key="2">
    <source>
        <dbReference type="Pfam" id="PF08911"/>
    </source>
</evidence>
<gene>
    <name evidence="3" type="ORF">PHMEG_00033681</name>
</gene>
<name>A0A225UT96_9STRA</name>
<proteinExistence type="predicted"/>
<keyword evidence="4" id="KW-1185">Reference proteome</keyword>
<feature type="region of interest" description="Disordered" evidence="1">
    <location>
        <begin position="1"/>
        <end position="22"/>
    </location>
</feature>
<sequence>MAKRRNENGQMRREEYEAADDDVSADSFEIGFQRASEDSIRKRKIVKAKVGSRPPVAKPKAAEGDDAAKSNPFGGFQGLTTAKPAASNPFAGFSGLTTAKPEAETSVTSSGSSTAASGSYQQAMEALNKAFLAFVTGQSQKNPSASWEAAIQ</sequence>
<dbReference type="Pfam" id="PF08911">
    <property type="entry name" value="NUP50"/>
    <property type="match status" value="1"/>
</dbReference>
<reference evidence="4" key="1">
    <citation type="submission" date="2017-03" db="EMBL/GenBank/DDBJ databases">
        <title>Phytopthora megakarya and P. palmivora, two closely related causual agents of cacao black pod achieved similar genome size and gene model numbers by different mechanisms.</title>
        <authorList>
            <person name="Ali S."/>
            <person name="Shao J."/>
            <person name="Larry D.J."/>
            <person name="Kronmiller B."/>
            <person name="Shen D."/>
            <person name="Strem M.D."/>
            <person name="Melnick R.L."/>
            <person name="Guiltinan M.J."/>
            <person name="Tyler B.M."/>
            <person name="Meinhardt L.W."/>
            <person name="Bailey B.A."/>
        </authorList>
    </citation>
    <scope>NUCLEOTIDE SEQUENCE [LARGE SCALE GENOMIC DNA]</scope>
    <source>
        <strain evidence="4">zdho120</strain>
    </source>
</reference>
<feature type="region of interest" description="Disordered" evidence="1">
    <location>
        <begin position="49"/>
        <end position="119"/>
    </location>
</feature>
<protein>
    <recommendedName>
        <fullName evidence="2">Nuclear pore complex NUP2/50/61 domain-containing protein</fullName>
    </recommendedName>
</protein>
<dbReference type="Proteomes" id="UP000198211">
    <property type="component" value="Unassembled WGS sequence"/>
</dbReference>
<comment type="caution">
    <text evidence="3">The sequence shown here is derived from an EMBL/GenBank/DDBJ whole genome shotgun (WGS) entry which is preliminary data.</text>
</comment>
<feature type="compositionally biased region" description="Basic and acidic residues" evidence="1">
    <location>
        <begin position="1"/>
        <end position="16"/>
    </location>
</feature>
<organism evidence="3 4">
    <name type="scientific">Phytophthora megakarya</name>
    <dbReference type="NCBI Taxonomy" id="4795"/>
    <lineage>
        <taxon>Eukaryota</taxon>
        <taxon>Sar</taxon>
        <taxon>Stramenopiles</taxon>
        <taxon>Oomycota</taxon>
        <taxon>Peronosporomycetes</taxon>
        <taxon>Peronosporales</taxon>
        <taxon>Peronosporaceae</taxon>
        <taxon>Phytophthora</taxon>
    </lineage>
</organism>
<evidence type="ECO:0000313" key="4">
    <source>
        <dbReference type="Proteomes" id="UP000198211"/>
    </source>
</evidence>
<dbReference type="InterPro" id="IPR015007">
    <property type="entry name" value="NUP2/50/61"/>
</dbReference>
<dbReference type="OrthoDB" id="185618at2759"/>
<dbReference type="AlphaFoldDB" id="A0A225UT96"/>
<accession>A0A225UT96</accession>
<feature type="non-terminal residue" evidence="3">
    <location>
        <position position="152"/>
    </location>
</feature>
<dbReference type="GO" id="GO:0005643">
    <property type="term" value="C:nuclear pore"/>
    <property type="evidence" value="ECO:0007669"/>
    <property type="project" value="InterPro"/>
</dbReference>
<feature type="compositionally biased region" description="Low complexity" evidence="1">
    <location>
        <begin position="104"/>
        <end position="119"/>
    </location>
</feature>